<reference evidence="1 2" key="1">
    <citation type="submission" date="2006-03" db="EMBL/GenBank/DDBJ databases">
        <title>Complete sequence of chromosome of Nitrobacter hamburgensis X14.</title>
        <authorList>
            <consortium name="US DOE Joint Genome Institute"/>
            <person name="Copeland A."/>
            <person name="Lucas S."/>
            <person name="Lapidus A."/>
            <person name="Barry K."/>
            <person name="Detter J.C."/>
            <person name="Glavina del Rio T."/>
            <person name="Hammon N."/>
            <person name="Israni S."/>
            <person name="Dalin E."/>
            <person name="Tice H."/>
            <person name="Pitluck S."/>
            <person name="Chain P."/>
            <person name="Malfatti S."/>
            <person name="Shin M."/>
            <person name="Vergez L."/>
            <person name="Schmutz J."/>
            <person name="Larimer F."/>
            <person name="Land M."/>
            <person name="Hauser L."/>
            <person name="Kyrpides N."/>
            <person name="Ivanova N."/>
            <person name="Ward B."/>
            <person name="Arp D."/>
            <person name="Klotz M."/>
            <person name="Stein L."/>
            <person name="O'Mullan G."/>
            <person name="Starkenburg S."/>
            <person name="Sayavedra L."/>
            <person name="Poret-Peterson A.T."/>
            <person name="Gentry M.E."/>
            <person name="Bruce D."/>
            <person name="Richardson P."/>
        </authorList>
    </citation>
    <scope>NUCLEOTIDE SEQUENCE [LARGE SCALE GENOMIC DNA]</scope>
    <source>
        <strain evidence="2">DSM 10229 / NCIMB 13809 / X14</strain>
    </source>
</reference>
<dbReference type="RefSeq" id="WP_011510873.1">
    <property type="nucleotide sequence ID" value="NC_007964.1"/>
</dbReference>
<name>Q1QKP7_NITHX</name>
<sequence length="109" mass="11966">MIDKSSNRGEGPTPAAIREAVVDAAMCGLRRRRTPSRKNPLYVPPTPADAAWTHVYGTARAFVEWATDANINLATTGLRERDDSQASNIRAVRDCANIFRALVEQIDAQ</sequence>
<proteinExistence type="predicted"/>
<dbReference type="EMBL" id="CP000319">
    <property type="protein sequence ID" value="ABE63200.1"/>
    <property type="molecule type" value="Genomic_DNA"/>
</dbReference>
<dbReference type="AlphaFoldDB" id="Q1QKP7"/>
<dbReference type="Proteomes" id="UP000001953">
    <property type="component" value="Chromosome"/>
</dbReference>
<keyword evidence="2" id="KW-1185">Reference proteome</keyword>
<gene>
    <name evidence="1" type="ordered locus">Nham_2409</name>
</gene>
<protein>
    <submittedName>
        <fullName evidence="1">Uncharacterized protein</fullName>
    </submittedName>
</protein>
<dbReference type="OrthoDB" id="1079385at2"/>
<dbReference type="KEGG" id="nha:Nham_2409"/>
<dbReference type="STRING" id="323097.Nham_2409"/>
<dbReference type="HOGENOM" id="CLU_2181081_0_0_5"/>
<accession>Q1QKP7</accession>
<organism evidence="1 2">
    <name type="scientific">Nitrobacter hamburgensis (strain DSM 10229 / NCIMB 13809 / X14)</name>
    <dbReference type="NCBI Taxonomy" id="323097"/>
    <lineage>
        <taxon>Bacteria</taxon>
        <taxon>Pseudomonadati</taxon>
        <taxon>Pseudomonadota</taxon>
        <taxon>Alphaproteobacteria</taxon>
        <taxon>Hyphomicrobiales</taxon>
        <taxon>Nitrobacteraceae</taxon>
        <taxon>Nitrobacter</taxon>
    </lineage>
</organism>
<evidence type="ECO:0000313" key="2">
    <source>
        <dbReference type="Proteomes" id="UP000001953"/>
    </source>
</evidence>
<evidence type="ECO:0000313" key="1">
    <source>
        <dbReference type="EMBL" id="ABE63200.1"/>
    </source>
</evidence>